<keyword evidence="2" id="KW-1185">Reference proteome</keyword>
<accession>A0ABS0CNS0</accession>
<gene>
    <name evidence="1" type="ORF">IU459_12060</name>
</gene>
<evidence type="ECO:0000313" key="2">
    <source>
        <dbReference type="Proteomes" id="UP000702209"/>
    </source>
</evidence>
<sequence>MIAPHPTSRSMITADARELGWTVAHDDSASTGFMLGAAVITVLWTSDDSIFAATIIGGGDAAPERLGFIAVGDPTLADGVMLAWLRGAGYLHPSVHDLTAPSAVVTELASAMRRRGRA</sequence>
<dbReference type="Proteomes" id="UP000702209">
    <property type="component" value="Unassembled WGS sequence"/>
</dbReference>
<comment type="caution">
    <text evidence="1">The sequence shown here is derived from an EMBL/GenBank/DDBJ whole genome shotgun (WGS) entry which is preliminary data.</text>
</comment>
<organism evidence="1 2">
    <name type="scientific">Nocardia amamiensis</name>
    <dbReference type="NCBI Taxonomy" id="404578"/>
    <lineage>
        <taxon>Bacteria</taxon>
        <taxon>Bacillati</taxon>
        <taxon>Actinomycetota</taxon>
        <taxon>Actinomycetes</taxon>
        <taxon>Mycobacteriales</taxon>
        <taxon>Nocardiaceae</taxon>
        <taxon>Nocardia</taxon>
    </lineage>
</organism>
<evidence type="ECO:0000313" key="1">
    <source>
        <dbReference type="EMBL" id="MBF6298276.1"/>
    </source>
</evidence>
<protein>
    <submittedName>
        <fullName evidence="1">Uncharacterized protein</fullName>
    </submittedName>
</protein>
<dbReference type="EMBL" id="JADLQX010000007">
    <property type="protein sequence ID" value="MBF6298276.1"/>
    <property type="molecule type" value="Genomic_DNA"/>
</dbReference>
<dbReference type="RefSeq" id="WP_195129585.1">
    <property type="nucleotide sequence ID" value="NZ_JADLQX010000007.1"/>
</dbReference>
<reference evidence="1 2" key="1">
    <citation type="submission" date="2020-10" db="EMBL/GenBank/DDBJ databases">
        <title>Identification of Nocardia species via Next-generation sequencing and recognition of intraspecies genetic diversity.</title>
        <authorList>
            <person name="Li P."/>
            <person name="Li P."/>
            <person name="Lu B."/>
        </authorList>
    </citation>
    <scope>NUCLEOTIDE SEQUENCE [LARGE SCALE GENOMIC DNA]</scope>
    <source>
        <strain evidence="1 2">BJ06-0157</strain>
    </source>
</reference>
<name>A0ABS0CNS0_9NOCA</name>
<proteinExistence type="predicted"/>